<evidence type="ECO:0000256" key="7">
    <source>
        <dbReference type="RuleBase" id="RU003879"/>
    </source>
</evidence>
<dbReference type="OrthoDB" id="8479787at2"/>
<evidence type="ECO:0000256" key="4">
    <source>
        <dbReference type="ARBA" id="ARBA00022692"/>
    </source>
</evidence>
<keyword evidence="3" id="KW-1003">Cell membrane</keyword>
<dbReference type="Pfam" id="PF02472">
    <property type="entry name" value="ExbD"/>
    <property type="match status" value="1"/>
</dbReference>
<keyword evidence="10" id="KW-1185">Reference proteome</keyword>
<dbReference type="GO" id="GO:0005886">
    <property type="term" value="C:plasma membrane"/>
    <property type="evidence" value="ECO:0007669"/>
    <property type="project" value="UniProtKB-SubCell"/>
</dbReference>
<keyword evidence="5 8" id="KW-1133">Transmembrane helix</keyword>
<evidence type="ECO:0000256" key="8">
    <source>
        <dbReference type="SAM" id="Phobius"/>
    </source>
</evidence>
<comment type="similarity">
    <text evidence="2 7">Belongs to the ExbD/TolR family.</text>
</comment>
<name>A0A0M7BBU2_9RHOB</name>
<organism evidence="9 10">
    <name type="scientific">Jannaschia seosinensis</name>
    <dbReference type="NCBI Taxonomy" id="313367"/>
    <lineage>
        <taxon>Bacteria</taxon>
        <taxon>Pseudomonadati</taxon>
        <taxon>Pseudomonadota</taxon>
        <taxon>Alphaproteobacteria</taxon>
        <taxon>Rhodobacterales</taxon>
        <taxon>Roseobacteraceae</taxon>
        <taxon>Jannaschia</taxon>
    </lineage>
</organism>
<dbReference type="RefSeq" id="WP_055663500.1">
    <property type="nucleotide sequence ID" value="NZ_CYPR01000127.1"/>
</dbReference>
<reference evidence="9 10" key="1">
    <citation type="submission" date="2015-09" db="EMBL/GenBank/DDBJ databases">
        <authorList>
            <person name="Jackson K.R."/>
            <person name="Lunt B.L."/>
            <person name="Fisher J.N.B."/>
            <person name="Gardner A.V."/>
            <person name="Bailey M.E."/>
            <person name="Deus L.M."/>
            <person name="Earl A.S."/>
            <person name="Gibby P.D."/>
            <person name="Hartmann K.A."/>
            <person name="Liu J.E."/>
            <person name="Manci A.M."/>
            <person name="Nielsen D.A."/>
            <person name="Solomon M.B."/>
            <person name="Breakwell D.P."/>
            <person name="Burnett S.H."/>
            <person name="Grose J.H."/>
        </authorList>
    </citation>
    <scope>NUCLEOTIDE SEQUENCE [LARGE SCALE GENOMIC DNA]</scope>
    <source>
        <strain evidence="9 10">CECT 7799</strain>
    </source>
</reference>
<dbReference type="Proteomes" id="UP000049455">
    <property type="component" value="Unassembled WGS sequence"/>
</dbReference>
<evidence type="ECO:0000256" key="1">
    <source>
        <dbReference type="ARBA" id="ARBA00004162"/>
    </source>
</evidence>
<keyword evidence="7" id="KW-0653">Protein transport</keyword>
<evidence type="ECO:0000256" key="5">
    <source>
        <dbReference type="ARBA" id="ARBA00022989"/>
    </source>
</evidence>
<dbReference type="GO" id="GO:0022857">
    <property type="term" value="F:transmembrane transporter activity"/>
    <property type="evidence" value="ECO:0007669"/>
    <property type="project" value="InterPro"/>
</dbReference>
<dbReference type="EMBL" id="CYPR01000127">
    <property type="protein sequence ID" value="CUH39284.1"/>
    <property type="molecule type" value="Genomic_DNA"/>
</dbReference>
<sequence>MRRRRSTDREPTIPLINVVFLMLVFFMVAGSIAPPLDRALTLVRTDALEGRAPPDALVIRADGTLRYRGETVDSASAFAADLSGEARAQIRVVPDRDLPAETLVAVATELRAAGAEKVLVVTERGLE</sequence>
<dbReference type="GO" id="GO:0015031">
    <property type="term" value="P:protein transport"/>
    <property type="evidence" value="ECO:0007669"/>
    <property type="project" value="UniProtKB-KW"/>
</dbReference>
<gene>
    <name evidence="9" type="ORF">JSE7799_02008</name>
</gene>
<proteinExistence type="inferred from homology"/>
<dbReference type="InterPro" id="IPR003400">
    <property type="entry name" value="ExbD"/>
</dbReference>
<evidence type="ECO:0000313" key="9">
    <source>
        <dbReference type="EMBL" id="CUH39284.1"/>
    </source>
</evidence>
<keyword evidence="7" id="KW-0813">Transport</keyword>
<evidence type="ECO:0000256" key="2">
    <source>
        <dbReference type="ARBA" id="ARBA00005811"/>
    </source>
</evidence>
<dbReference type="AlphaFoldDB" id="A0A0M7BBU2"/>
<feature type="transmembrane region" description="Helical" evidence="8">
    <location>
        <begin position="12"/>
        <end position="33"/>
    </location>
</feature>
<evidence type="ECO:0000256" key="3">
    <source>
        <dbReference type="ARBA" id="ARBA00022475"/>
    </source>
</evidence>
<protein>
    <submittedName>
        <fullName evidence="9">Biopolymer transport protein ExbD/TolR</fullName>
    </submittedName>
</protein>
<comment type="subcellular location">
    <subcellularLocation>
        <location evidence="1">Cell membrane</location>
        <topology evidence="1">Single-pass membrane protein</topology>
    </subcellularLocation>
    <subcellularLocation>
        <location evidence="7">Cell membrane</location>
        <topology evidence="7">Single-pass type II membrane protein</topology>
    </subcellularLocation>
</comment>
<keyword evidence="6 8" id="KW-0472">Membrane</keyword>
<evidence type="ECO:0000313" key="10">
    <source>
        <dbReference type="Proteomes" id="UP000049455"/>
    </source>
</evidence>
<keyword evidence="4 7" id="KW-0812">Transmembrane</keyword>
<evidence type="ECO:0000256" key="6">
    <source>
        <dbReference type="ARBA" id="ARBA00023136"/>
    </source>
</evidence>
<dbReference type="STRING" id="313367.JSE7799_02008"/>
<accession>A0A0M7BBU2</accession>